<dbReference type="SUPFAM" id="SSF52200">
    <property type="entry name" value="Toll/Interleukin receptor TIR domain"/>
    <property type="match status" value="1"/>
</dbReference>
<keyword evidence="4" id="KW-1185">Reference proteome</keyword>
<organism evidence="3 4">
    <name type="scientific">Dongia sedimenti</name>
    <dbReference type="NCBI Taxonomy" id="3064282"/>
    <lineage>
        <taxon>Bacteria</taxon>
        <taxon>Pseudomonadati</taxon>
        <taxon>Pseudomonadota</taxon>
        <taxon>Alphaproteobacteria</taxon>
        <taxon>Rhodospirillales</taxon>
        <taxon>Dongiaceae</taxon>
        <taxon>Dongia</taxon>
    </lineage>
</organism>
<dbReference type="Gene3D" id="3.40.50.10140">
    <property type="entry name" value="Toll/interleukin-1 receptor homology (TIR) domain"/>
    <property type="match status" value="1"/>
</dbReference>
<gene>
    <name evidence="3" type="ORF">Q8A70_26580</name>
</gene>
<sequence length="622" mass="68784">MTDDQESREARTVTTPDEPGFLTTRVFLSYAHADKTLADAVAIALKALSAEHHADLDVVQDSETFKLGVNISDQIINTLQETDILLVFFTDSYKESLFTGMEVGIFKAFQHSDKLGRRAATSEAITVFVNQMLPLEEGVLGIKLYASVLAEARIDPKKLDPGRQFLGLFVRISDLLLQRSFTHKYGPKASWSAETNNIHSEVRNRMADKIAGSIEPKLLQDIVAALSGLIQNTSLEQKLIEIVWEGGKKTEGPAVPATTGNVMTGAETRAPLANGVIAQQGHDRVDRSGSKPVDGTTGRAIDFERVLDEATLHDQQSNAFTVLGIALNQKSKLTWGDFCAHLVAGQPVEAVFVIEAIRTAVAAALKPGPSDNEQFFRSPTDSKLYRIIVTRHYGYYDGKRVMNVYLIPMLTPWEPNEELSMLSMATRYRSLFLDRTGEVSLPAFRLIRYPSRRDVFKERVAKFVRYMRLIEHEAHSMNLDTPEAIQEFMMSGSKNTDSARASKLGRGVDDAGRMFEGFNNRKAGLIKAASAVQAALPGTKTDVSPEFKAAQRAWLRDLEDFINFVSPLNKQFGLLSARRLFESYGGKVLSPSAGAIKSRRKNSRLSASAMEATESRRGNRTG</sequence>
<feature type="region of interest" description="Disordered" evidence="1">
    <location>
        <begin position="593"/>
        <end position="622"/>
    </location>
</feature>
<evidence type="ECO:0000313" key="4">
    <source>
        <dbReference type="Proteomes" id="UP001230156"/>
    </source>
</evidence>
<name>A0ABU0YVV4_9PROT</name>
<proteinExistence type="predicted"/>
<dbReference type="RefSeq" id="WP_379961500.1">
    <property type="nucleotide sequence ID" value="NZ_JAUYVI010000010.1"/>
</dbReference>
<evidence type="ECO:0000259" key="2">
    <source>
        <dbReference type="Pfam" id="PF13676"/>
    </source>
</evidence>
<evidence type="ECO:0000313" key="3">
    <source>
        <dbReference type="EMBL" id="MDQ7251280.1"/>
    </source>
</evidence>
<dbReference type="EMBL" id="JAUYVI010000010">
    <property type="protein sequence ID" value="MDQ7251280.1"/>
    <property type="molecule type" value="Genomic_DNA"/>
</dbReference>
<accession>A0ABU0YVV4</accession>
<dbReference type="Pfam" id="PF13676">
    <property type="entry name" value="TIR_2"/>
    <property type="match status" value="1"/>
</dbReference>
<reference evidence="4" key="1">
    <citation type="submission" date="2023-08" db="EMBL/GenBank/DDBJ databases">
        <title>Rhodospirillaceae gen. nov., a novel taxon isolated from the Yangtze River Yuezi River estuary sludge.</title>
        <authorList>
            <person name="Ruan L."/>
        </authorList>
    </citation>
    <scope>NUCLEOTIDE SEQUENCE [LARGE SCALE GENOMIC DNA]</scope>
    <source>
        <strain evidence="4">R-7</strain>
    </source>
</reference>
<comment type="caution">
    <text evidence="3">The sequence shown here is derived from an EMBL/GenBank/DDBJ whole genome shotgun (WGS) entry which is preliminary data.</text>
</comment>
<dbReference type="InterPro" id="IPR035897">
    <property type="entry name" value="Toll_tir_struct_dom_sf"/>
</dbReference>
<evidence type="ECO:0000256" key="1">
    <source>
        <dbReference type="SAM" id="MobiDB-lite"/>
    </source>
</evidence>
<feature type="domain" description="TIR" evidence="2">
    <location>
        <begin position="26"/>
        <end position="110"/>
    </location>
</feature>
<dbReference type="InterPro" id="IPR000157">
    <property type="entry name" value="TIR_dom"/>
</dbReference>
<dbReference type="Proteomes" id="UP001230156">
    <property type="component" value="Unassembled WGS sequence"/>
</dbReference>
<feature type="compositionally biased region" description="Basic and acidic residues" evidence="1">
    <location>
        <begin position="613"/>
        <end position="622"/>
    </location>
</feature>
<protein>
    <submittedName>
        <fullName evidence="3">TIR domain-containing protein</fullName>
    </submittedName>
</protein>